<dbReference type="Proteomes" id="UP000237839">
    <property type="component" value="Unassembled WGS sequence"/>
</dbReference>
<dbReference type="RefSeq" id="WP_105530890.1">
    <property type="nucleotide sequence ID" value="NZ_PUGF01000004.1"/>
</dbReference>
<keyword evidence="3" id="KW-1185">Reference proteome</keyword>
<evidence type="ECO:0000313" key="3">
    <source>
        <dbReference type="Proteomes" id="UP000237839"/>
    </source>
</evidence>
<dbReference type="EMBL" id="PUGF01000004">
    <property type="protein sequence ID" value="PRC94024.1"/>
    <property type="molecule type" value="Genomic_DNA"/>
</dbReference>
<keyword evidence="1" id="KW-0732">Signal</keyword>
<feature type="chain" id="PRO_5015393051" description="DUF3108 domain-containing protein" evidence="1">
    <location>
        <begin position="24"/>
        <end position="253"/>
    </location>
</feature>
<proteinExistence type="predicted"/>
<accession>A0A2S9H210</accession>
<dbReference type="Pfam" id="PF11306">
    <property type="entry name" value="DUF3108"/>
    <property type="match status" value="1"/>
</dbReference>
<protein>
    <recommendedName>
        <fullName evidence="4">DUF3108 domain-containing protein</fullName>
    </recommendedName>
</protein>
<organism evidence="2 3">
    <name type="scientific">Solimicrobium silvestre</name>
    <dbReference type="NCBI Taxonomy" id="2099400"/>
    <lineage>
        <taxon>Bacteria</taxon>
        <taxon>Pseudomonadati</taxon>
        <taxon>Pseudomonadota</taxon>
        <taxon>Betaproteobacteria</taxon>
        <taxon>Burkholderiales</taxon>
        <taxon>Oxalobacteraceae</taxon>
        <taxon>Solimicrobium</taxon>
    </lineage>
</organism>
<dbReference type="AlphaFoldDB" id="A0A2S9H210"/>
<evidence type="ECO:0008006" key="4">
    <source>
        <dbReference type="Google" id="ProtNLM"/>
    </source>
</evidence>
<gene>
    <name evidence="2" type="ORF">S2091_1197</name>
</gene>
<evidence type="ECO:0000256" key="1">
    <source>
        <dbReference type="SAM" id="SignalP"/>
    </source>
</evidence>
<dbReference type="InterPro" id="IPR021457">
    <property type="entry name" value="DUF3108"/>
</dbReference>
<feature type="signal peptide" evidence="1">
    <location>
        <begin position="1"/>
        <end position="23"/>
    </location>
</feature>
<sequence>MKFSLSLSLIFASLQLLSTAVLAEEHPSINYPTNLAPSAQLHYHIKAKQSGFSLDGEADVNWQVGGSNSTQTYSIKTETRAAILGKILQADSTGLIDSFGLAPDQFEEKRLGKPATQTRFDRKTKTLNFSESSETYPLKGGEQDRTSAVWQLVSIARAAPAQFIPNSQWKLFVAGRRDAEKWTFTVDDNVTISTPFGNVATVHIIKAPPPDSKDQRLDIWLAPSMEWYPVRLKFSDANGDTIDQILDRVKNNP</sequence>
<comment type="caution">
    <text evidence="2">The sequence shown here is derived from an EMBL/GenBank/DDBJ whole genome shotgun (WGS) entry which is preliminary data.</text>
</comment>
<name>A0A2S9H210_9BURK</name>
<reference evidence="2 3" key="1">
    <citation type="submission" date="2018-02" db="EMBL/GenBank/DDBJ databases">
        <title>Solimicrobium silvestre gen. nov., sp. nov., isolated from alpine forest soil.</title>
        <authorList>
            <person name="Margesin R."/>
            <person name="Albuquerque L."/>
            <person name="Zhang D.-C."/>
            <person name="Froufe H.J.C."/>
            <person name="Severino R."/>
            <person name="Roxo I."/>
            <person name="Egas C."/>
            <person name="Da Costa M.S."/>
        </authorList>
    </citation>
    <scope>NUCLEOTIDE SEQUENCE [LARGE SCALE GENOMIC DNA]</scope>
    <source>
        <strain evidence="2 3">S20-91</strain>
    </source>
</reference>
<dbReference type="OrthoDB" id="8526020at2"/>
<evidence type="ECO:0000313" key="2">
    <source>
        <dbReference type="EMBL" id="PRC94024.1"/>
    </source>
</evidence>